<evidence type="ECO:0000256" key="1">
    <source>
        <dbReference type="ARBA" id="ARBA00006821"/>
    </source>
</evidence>
<dbReference type="GO" id="GO:0005975">
    <property type="term" value="P:carbohydrate metabolic process"/>
    <property type="evidence" value="ECO:0007669"/>
    <property type="project" value="InterPro"/>
</dbReference>
<feature type="domain" description="Glycoside hydrolase family 57 N-terminal" evidence="3">
    <location>
        <begin position="21"/>
        <end position="268"/>
    </location>
</feature>
<evidence type="ECO:0000313" key="4">
    <source>
        <dbReference type="EMBL" id="OJJ15007.1"/>
    </source>
</evidence>
<sequence>MLLFHLNFAFSSIEIEQRPIVMKQCYWPVLRLASEFNIPIAIEATGYTLEVAEQLDRKWMDQLRYLISQGKCELIGSGYAQIIGPIVPSAINEANLYWGHQVYDKILGIHPQVALVNEQAYSASLVSHYLKAGYKAIIMEWNNPYRYHREWEFEWRYYPQYACSQSGEKIPVIWNNSIAFQKFQKYIYGEINWDEYIDQYLVNHLSESNRTLMLYGNDAEVFNFRPGRYATEAKIELDEWQKIYDLFKSLQHDNRFQFIHVSDILDKISSPLAGHSLSLESSEDPIPVKKQRKYNITRWAVTGTDLEINNRCWSIYNALKDRVSYTNPVWQELCYLWGSDFRTHITPKRFIDYEQRLRTLANQLGVVFVVPRLKSGNPNISLPDQLQVERRNKWLILETEKLKLRLNCDRGLCIDRLWFKEVSSNWLCGSLCHGYYDDIDWVDDHFSGHLIFQPPGTPCIDDLQRVDPVIHFDPDEGKVWATGWVETPLGSIQKQVGIAMSAGQVDLGYQLDFPKNVVGYLRCGYVMLNPKAFELESLFFATHNGGADLEKFLLNYKSFDHHKTVSSMVSSMCGLGMTKGKVIIGDRYHQIQISTDKAASALLGMVTAQLIGESYFFRLAFSAREVDETAKKELFDIVNPENSPSVYRLSITAQSSP</sequence>
<dbReference type="Pfam" id="PF03065">
    <property type="entry name" value="Glyco_hydro_57"/>
    <property type="match status" value="1"/>
</dbReference>
<dbReference type="GO" id="GO:0003824">
    <property type="term" value="F:catalytic activity"/>
    <property type="evidence" value="ECO:0007669"/>
    <property type="project" value="InterPro"/>
</dbReference>
<accession>A0A1L9QJS3</accession>
<gene>
    <name evidence="4" type="ORF">BI308_24685</name>
</gene>
<comment type="similarity">
    <text evidence="1">Belongs to the glycosyl hydrolase 57 family.</text>
</comment>
<organism evidence="4 5">
    <name type="scientific">Roseofilum reptotaenium AO1-A</name>
    <dbReference type="NCBI Taxonomy" id="1925591"/>
    <lineage>
        <taxon>Bacteria</taxon>
        <taxon>Bacillati</taxon>
        <taxon>Cyanobacteriota</taxon>
        <taxon>Cyanophyceae</taxon>
        <taxon>Desertifilales</taxon>
        <taxon>Desertifilaceae</taxon>
        <taxon>Roseofilum</taxon>
    </lineage>
</organism>
<dbReference type="EMBL" id="MLAW01000074">
    <property type="protein sequence ID" value="OJJ15007.1"/>
    <property type="molecule type" value="Genomic_DNA"/>
</dbReference>
<dbReference type="PANTHER" id="PTHR36306:SF1">
    <property type="entry name" value="ALPHA-AMYLASE-RELATED"/>
    <property type="match status" value="1"/>
</dbReference>
<dbReference type="PANTHER" id="PTHR36306">
    <property type="entry name" value="ALPHA-AMYLASE-RELATED-RELATED"/>
    <property type="match status" value="1"/>
</dbReference>
<dbReference type="STRING" id="1925591.BI308_24685"/>
<dbReference type="AlphaFoldDB" id="A0A1L9QJS3"/>
<protein>
    <recommendedName>
        <fullName evidence="3">Glycoside hydrolase family 57 N-terminal domain-containing protein</fullName>
    </recommendedName>
</protein>
<name>A0A1L9QJS3_9CYAN</name>
<keyword evidence="5" id="KW-1185">Reference proteome</keyword>
<evidence type="ECO:0000313" key="5">
    <source>
        <dbReference type="Proteomes" id="UP000183940"/>
    </source>
</evidence>
<dbReference type="InterPro" id="IPR011330">
    <property type="entry name" value="Glyco_hydro/deAcase_b/a-brl"/>
</dbReference>
<dbReference type="Gene3D" id="3.20.110.20">
    <property type="match status" value="1"/>
</dbReference>
<dbReference type="SUPFAM" id="SSF88713">
    <property type="entry name" value="Glycoside hydrolase/deacetylase"/>
    <property type="match status" value="1"/>
</dbReference>
<dbReference type="InterPro" id="IPR052046">
    <property type="entry name" value="GH57_Enzymes"/>
</dbReference>
<proteinExistence type="inferred from homology"/>
<comment type="caution">
    <text evidence="4">The sequence shown here is derived from an EMBL/GenBank/DDBJ whole genome shotgun (WGS) entry which is preliminary data.</text>
</comment>
<keyword evidence="2" id="KW-0119">Carbohydrate metabolism</keyword>
<dbReference type="InterPro" id="IPR004300">
    <property type="entry name" value="Glyco_hydro_57_N"/>
</dbReference>
<dbReference type="Proteomes" id="UP000183940">
    <property type="component" value="Unassembled WGS sequence"/>
</dbReference>
<dbReference type="CDD" id="cd10794">
    <property type="entry name" value="GH57N_PfGalA_like"/>
    <property type="match status" value="1"/>
</dbReference>
<evidence type="ECO:0000259" key="3">
    <source>
        <dbReference type="Pfam" id="PF03065"/>
    </source>
</evidence>
<evidence type="ECO:0000256" key="2">
    <source>
        <dbReference type="ARBA" id="ARBA00023277"/>
    </source>
</evidence>
<reference evidence="4" key="1">
    <citation type="submission" date="2016-10" db="EMBL/GenBank/DDBJ databases">
        <title>CRISPR-Cas defence system in Roseofilum reptotaenium: evidence of a bacteriophage-cyanobacterium arms race in the coral black band disease.</title>
        <authorList>
            <person name="Buerger P."/>
            <person name="Wood-Charlson E.M."/>
            <person name="Weynberg K.D."/>
            <person name="Willis B."/>
            <person name="Van Oppen M.J."/>
        </authorList>
    </citation>
    <scope>NUCLEOTIDE SEQUENCE [LARGE SCALE GENOMIC DNA]</scope>
    <source>
        <strain evidence="4">AO1-A</strain>
    </source>
</reference>